<dbReference type="GO" id="GO:0046872">
    <property type="term" value="F:metal ion binding"/>
    <property type="evidence" value="ECO:0007669"/>
    <property type="project" value="UniProtKB-KW"/>
</dbReference>
<dbReference type="SUPFAM" id="SSF56655">
    <property type="entry name" value="Carbohydrate phosphatase"/>
    <property type="match status" value="1"/>
</dbReference>
<evidence type="ECO:0000256" key="10">
    <source>
        <dbReference type="PIRSR" id="PIRSR004532-2"/>
    </source>
</evidence>
<comment type="pathway">
    <text evidence="2">Carbohydrate biosynthesis; gluconeogenesis.</text>
</comment>
<dbReference type="GO" id="GO:0030388">
    <property type="term" value="P:fructose 1,6-bisphosphate metabolic process"/>
    <property type="evidence" value="ECO:0007669"/>
    <property type="project" value="TreeGrafter"/>
</dbReference>
<feature type="binding site" evidence="9">
    <location>
        <position position="106"/>
    </location>
    <ligand>
        <name>Mn(2+)</name>
        <dbReference type="ChEBI" id="CHEBI:29035"/>
        <label>2</label>
    </ligand>
</feature>
<dbReference type="Pfam" id="PF03320">
    <property type="entry name" value="FBPase_glpX"/>
    <property type="match status" value="1"/>
</dbReference>
<dbReference type="InterPro" id="IPR004464">
    <property type="entry name" value="FBPase_class-2/SBPase"/>
</dbReference>
<dbReference type="CDD" id="cd01516">
    <property type="entry name" value="FBPase_glpX"/>
    <property type="match status" value="1"/>
</dbReference>
<evidence type="ECO:0000256" key="9">
    <source>
        <dbReference type="PIRSR" id="PIRSR004532-1"/>
    </source>
</evidence>
<feature type="binding site" evidence="10">
    <location>
        <begin position="208"/>
        <end position="210"/>
    </location>
    <ligand>
        <name>substrate</name>
    </ligand>
</feature>
<protein>
    <recommendedName>
        <fullName evidence="8">Fructose-1,6-bisphosphatase</fullName>
    </recommendedName>
</protein>
<evidence type="ECO:0000256" key="4">
    <source>
        <dbReference type="ARBA" id="ARBA00022723"/>
    </source>
</evidence>
<keyword evidence="6 9" id="KW-0464">Manganese</keyword>
<comment type="catalytic activity">
    <reaction evidence="1">
        <text>beta-D-fructose 1,6-bisphosphate + H2O = beta-D-fructose 6-phosphate + phosphate</text>
        <dbReference type="Rhea" id="RHEA:11064"/>
        <dbReference type="ChEBI" id="CHEBI:15377"/>
        <dbReference type="ChEBI" id="CHEBI:32966"/>
        <dbReference type="ChEBI" id="CHEBI:43474"/>
        <dbReference type="ChEBI" id="CHEBI:57634"/>
        <dbReference type="EC" id="3.1.3.11"/>
    </reaction>
</comment>
<keyword evidence="13" id="KW-1185">Reference proteome</keyword>
<dbReference type="GO" id="GO:0006071">
    <property type="term" value="P:glycerol metabolic process"/>
    <property type="evidence" value="ECO:0007669"/>
    <property type="project" value="InterPro"/>
</dbReference>
<gene>
    <name evidence="12" type="ORF">BXY45_1563</name>
</gene>
<organism evidence="12 13">
    <name type="scientific">Quadrisphaera granulorum</name>
    <dbReference type="NCBI Taxonomy" id="317664"/>
    <lineage>
        <taxon>Bacteria</taxon>
        <taxon>Bacillati</taxon>
        <taxon>Actinomycetota</taxon>
        <taxon>Actinomycetes</taxon>
        <taxon>Kineosporiales</taxon>
        <taxon>Kineosporiaceae</taxon>
        <taxon>Quadrisphaera</taxon>
    </lineage>
</organism>
<dbReference type="PANTHER" id="PTHR30447">
    <property type="entry name" value="FRUCTOSE-1,6-BISPHOSPHATASE CLASS 2"/>
    <property type="match status" value="1"/>
</dbReference>
<dbReference type="EMBL" id="QGDQ01000056">
    <property type="protein sequence ID" value="PWJ45169.1"/>
    <property type="molecule type" value="Genomic_DNA"/>
</dbReference>
<dbReference type="RefSeq" id="WP_109776767.1">
    <property type="nucleotide sequence ID" value="NZ_QGDQ01000056.1"/>
</dbReference>
<dbReference type="GO" id="GO:0005829">
    <property type="term" value="C:cytosol"/>
    <property type="evidence" value="ECO:0007669"/>
    <property type="project" value="TreeGrafter"/>
</dbReference>
<evidence type="ECO:0000256" key="5">
    <source>
        <dbReference type="ARBA" id="ARBA00022801"/>
    </source>
</evidence>
<feature type="binding site" evidence="9">
    <location>
        <position position="109"/>
    </location>
    <ligand>
        <name>Mn(2+)</name>
        <dbReference type="ChEBI" id="CHEBI:29035"/>
        <label>2</label>
    </ligand>
</feature>
<proteinExistence type="inferred from homology"/>
<evidence type="ECO:0000256" key="7">
    <source>
        <dbReference type="ARBA" id="ARBA00023277"/>
    </source>
</evidence>
<dbReference type="Gene3D" id="3.40.190.90">
    <property type="match status" value="1"/>
</dbReference>
<feature type="binding site" evidence="10">
    <location>
        <position position="232"/>
    </location>
    <ligand>
        <name>substrate</name>
    </ligand>
</feature>
<dbReference type="OrthoDB" id="9779353at2"/>
<evidence type="ECO:0000256" key="1">
    <source>
        <dbReference type="ARBA" id="ARBA00001273"/>
    </source>
</evidence>
<evidence type="ECO:0000256" key="8">
    <source>
        <dbReference type="PIRNR" id="PIRNR004532"/>
    </source>
</evidence>
<evidence type="ECO:0000256" key="11">
    <source>
        <dbReference type="SAM" id="MobiDB-lite"/>
    </source>
</evidence>
<dbReference type="UniPathway" id="UPA00138"/>
<dbReference type="PIRSF" id="PIRSF004532">
    <property type="entry name" value="GlpX"/>
    <property type="match status" value="1"/>
</dbReference>
<evidence type="ECO:0000256" key="3">
    <source>
        <dbReference type="ARBA" id="ARBA00008989"/>
    </source>
</evidence>
<feature type="binding site" evidence="10">
    <location>
        <position position="141"/>
    </location>
    <ligand>
        <name>substrate</name>
    </ligand>
</feature>
<comment type="similarity">
    <text evidence="3 8">Belongs to the FBPase class 2 family.</text>
</comment>
<evidence type="ECO:0000313" key="12">
    <source>
        <dbReference type="EMBL" id="PWJ45169.1"/>
    </source>
</evidence>
<feature type="binding site" evidence="9">
    <location>
        <position position="235"/>
    </location>
    <ligand>
        <name>Mn(2+)</name>
        <dbReference type="ChEBI" id="CHEBI:29035"/>
        <label>2</label>
    </ligand>
</feature>
<feature type="binding site" evidence="9">
    <location>
        <position position="78"/>
    </location>
    <ligand>
        <name>Mn(2+)</name>
        <dbReference type="ChEBI" id="CHEBI:29035"/>
        <label>1</label>
    </ligand>
</feature>
<dbReference type="GO" id="GO:0006094">
    <property type="term" value="P:gluconeogenesis"/>
    <property type="evidence" value="ECO:0007669"/>
    <property type="project" value="UniProtKB-UniPathway"/>
</dbReference>
<feature type="binding site" evidence="9">
    <location>
        <position position="54"/>
    </location>
    <ligand>
        <name>Mn(2+)</name>
        <dbReference type="ChEBI" id="CHEBI:29035"/>
        <label>1</label>
    </ligand>
</feature>
<feature type="region of interest" description="Disordered" evidence="11">
    <location>
        <begin position="1"/>
        <end position="21"/>
    </location>
</feature>
<dbReference type="AlphaFoldDB" id="A0A315ZIZ9"/>
<feature type="binding site" evidence="10">
    <location>
        <begin position="186"/>
        <end position="188"/>
    </location>
    <ligand>
        <name>substrate</name>
    </ligand>
</feature>
<dbReference type="Gene3D" id="3.30.540.10">
    <property type="entry name" value="Fructose-1,6-Bisphosphatase, subunit A, domain 1"/>
    <property type="match status" value="1"/>
</dbReference>
<feature type="binding site" evidence="10">
    <location>
        <begin position="109"/>
        <end position="111"/>
    </location>
    <ligand>
        <name>substrate</name>
    </ligand>
</feature>
<dbReference type="Proteomes" id="UP000245469">
    <property type="component" value="Unassembled WGS sequence"/>
</dbReference>
<sequence length="337" mass="35065">MSDRAPVTSPSDPVDDARTGRPDRNLALELVRATEAAAIRAVPYIGKGDKIAVDGAAVDAMRAFLSTVSFDGVVVIGEGEKDDAPMLFNGEHVGNGQGPACDVAVDPVDGTSMAAAGRQNALSVIAVADRGAMLDASSVFYMDKLVTGPEGRGVVDIRKPVGENIRALAAALDKRPEEIVVAILDRPRHEELVRQIREAGAGTRLLLDGDVAGGINAARGGTRIDMCVGIGGSPEGVTTACAVKALGGFMQGVLAPKDDAERERGLAAGLTMDHVYEVDDLVAGEHSFFVATGVTDGGLLDGVRHIDGIIRTESIVLRSASGTVRRIVAEHQASKWL</sequence>
<accession>A0A315ZIZ9</accession>
<keyword evidence="4 9" id="KW-0479">Metal-binding</keyword>
<dbReference type="GO" id="GO:0042132">
    <property type="term" value="F:fructose 1,6-bisphosphate 1-phosphatase activity"/>
    <property type="evidence" value="ECO:0007669"/>
    <property type="project" value="UniProtKB-EC"/>
</dbReference>
<reference evidence="12 13" key="1">
    <citation type="submission" date="2018-03" db="EMBL/GenBank/DDBJ databases">
        <title>Genomic Encyclopedia of Archaeal and Bacterial Type Strains, Phase II (KMG-II): from individual species to whole genera.</title>
        <authorList>
            <person name="Goeker M."/>
        </authorList>
    </citation>
    <scope>NUCLEOTIDE SEQUENCE [LARGE SCALE GENOMIC DNA]</scope>
    <source>
        <strain evidence="12 13">DSM 44889</strain>
    </source>
</reference>
<keyword evidence="5" id="KW-0378">Hydrolase</keyword>
<evidence type="ECO:0000256" key="6">
    <source>
        <dbReference type="ARBA" id="ARBA00023211"/>
    </source>
</evidence>
<comment type="cofactor">
    <cofactor evidence="9">
        <name>Mn(2+)</name>
        <dbReference type="ChEBI" id="CHEBI:29035"/>
    </cofactor>
</comment>
<name>A0A315ZIZ9_9ACTN</name>
<evidence type="ECO:0000313" key="13">
    <source>
        <dbReference type="Proteomes" id="UP000245469"/>
    </source>
</evidence>
<dbReference type="PANTHER" id="PTHR30447:SF0">
    <property type="entry name" value="FRUCTOSE-1,6-BISPHOSPHATASE 1 CLASS 2-RELATED"/>
    <property type="match status" value="1"/>
</dbReference>
<keyword evidence="7 8" id="KW-0119">Carbohydrate metabolism</keyword>
<evidence type="ECO:0000256" key="2">
    <source>
        <dbReference type="ARBA" id="ARBA00004742"/>
    </source>
</evidence>
<comment type="caution">
    <text evidence="12">The sequence shown here is derived from an EMBL/GenBank/DDBJ whole genome shotgun (WGS) entry which is preliminary data.</text>
</comment>
<dbReference type="NCBIfam" id="TIGR00330">
    <property type="entry name" value="glpX"/>
    <property type="match status" value="1"/>
</dbReference>